<gene>
    <name evidence="3" type="ORF">ACFS7Z_19050</name>
</gene>
<dbReference type="SMART" id="SM00867">
    <property type="entry name" value="YceI"/>
    <property type="match status" value="1"/>
</dbReference>
<dbReference type="RefSeq" id="WP_377487963.1">
    <property type="nucleotide sequence ID" value="NZ_JBHUOX010000017.1"/>
</dbReference>
<evidence type="ECO:0000313" key="3">
    <source>
        <dbReference type="EMBL" id="MFD3002478.1"/>
    </source>
</evidence>
<accession>A0ABW6C2G8</accession>
<proteinExistence type="predicted"/>
<dbReference type="PROSITE" id="PS51257">
    <property type="entry name" value="PROKAR_LIPOPROTEIN"/>
    <property type="match status" value="1"/>
</dbReference>
<keyword evidence="1" id="KW-0732">Signal</keyword>
<sequence>MKKTAIYASFAAALLFTACSESATETAETTTEVTTEATTPADGESYNVVAERSEVNWKGSKVGGEHTGNIELQDGELVVANNEVVGGKLVIDMNTITNSDITTAEDNQKLVGHLKSDDFFGVEKYPTATFEITNVTAATDPTGEATHNVTGNLTIKEKTEQVTFPAVINVNNGTATAKAEVTVDRSKFDVRYGSKSFFDDLGDKVIDDNFIITFDVTAQNNTTGATAQQ</sequence>
<name>A0ABW6C2G8_9BACT</name>
<feature type="domain" description="Lipid/polyisoprenoid-binding YceI-like" evidence="2">
    <location>
        <begin position="45"/>
        <end position="219"/>
    </location>
</feature>
<dbReference type="InterPro" id="IPR036761">
    <property type="entry name" value="TTHA0802/YceI-like_sf"/>
</dbReference>
<dbReference type="Gene3D" id="2.40.128.110">
    <property type="entry name" value="Lipid/polyisoprenoid-binding, YceI-like"/>
    <property type="match status" value="1"/>
</dbReference>
<protein>
    <submittedName>
        <fullName evidence="3">YceI family protein</fullName>
    </submittedName>
</protein>
<dbReference type="PANTHER" id="PTHR34406">
    <property type="entry name" value="PROTEIN YCEI"/>
    <property type="match status" value="1"/>
</dbReference>
<reference evidence="4" key="1">
    <citation type="journal article" date="2019" name="Int. J. Syst. Evol. Microbiol.">
        <title>The Global Catalogue of Microorganisms (GCM) 10K type strain sequencing project: providing services to taxonomists for standard genome sequencing and annotation.</title>
        <authorList>
            <consortium name="The Broad Institute Genomics Platform"/>
            <consortium name="The Broad Institute Genome Sequencing Center for Infectious Disease"/>
            <person name="Wu L."/>
            <person name="Ma J."/>
        </authorList>
    </citation>
    <scope>NUCLEOTIDE SEQUENCE [LARGE SCALE GENOMIC DNA]</scope>
    <source>
        <strain evidence="4">KCTC 23984</strain>
    </source>
</reference>
<evidence type="ECO:0000259" key="2">
    <source>
        <dbReference type="SMART" id="SM00867"/>
    </source>
</evidence>
<dbReference type="InterPro" id="IPR007372">
    <property type="entry name" value="Lipid/polyisoprenoid-bd_YceI"/>
</dbReference>
<feature type="signal peptide" evidence="1">
    <location>
        <begin position="1"/>
        <end position="23"/>
    </location>
</feature>
<feature type="chain" id="PRO_5045301155" evidence="1">
    <location>
        <begin position="24"/>
        <end position="229"/>
    </location>
</feature>
<dbReference type="Pfam" id="PF04264">
    <property type="entry name" value="YceI"/>
    <property type="match status" value="1"/>
</dbReference>
<evidence type="ECO:0000256" key="1">
    <source>
        <dbReference type="SAM" id="SignalP"/>
    </source>
</evidence>
<keyword evidence="4" id="KW-1185">Reference proteome</keyword>
<dbReference type="PANTHER" id="PTHR34406:SF1">
    <property type="entry name" value="PROTEIN YCEI"/>
    <property type="match status" value="1"/>
</dbReference>
<evidence type="ECO:0000313" key="4">
    <source>
        <dbReference type="Proteomes" id="UP001597641"/>
    </source>
</evidence>
<dbReference type="Proteomes" id="UP001597641">
    <property type="component" value="Unassembled WGS sequence"/>
</dbReference>
<comment type="caution">
    <text evidence="3">The sequence shown here is derived from an EMBL/GenBank/DDBJ whole genome shotgun (WGS) entry which is preliminary data.</text>
</comment>
<dbReference type="SUPFAM" id="SSF101874">
    <property type="entry name" value="YceI-like"/>
    <property type="match status" value="1"/>
</dbReference>
<dbReference type="EMBL" id="JBHUOX010000017">
    <property type="protein sequence ID" value="MFD3002478.1"/>
    <property type="molecule type" value="Genomic_DNA"/>
</dbReference>
<organism evidence="3 4">
    <name type="scientific">Pontibacter toksunensis</name>
    <dbReference type="NCBI Taxonomy" id="1332631"/>
    <lineage>
        <taxon>Bacteria</taxon>
        <taxon>Pseudomonadati</taxon>
        <taxon>Bacteroidota</taxon>
        <taxon>Cytophagia</taxon>
        <taxon>Cytophagales</taxon>
        <taxon>Hymenobacteraceae</taxon>
        <taxon>Pontibacter</taxon>
    </lineage>
</organism>